<dbReference type="Pfam" id="PF00005">
    <property type="entry name" value="ABC_tran"/>
    <property type="match status" value="2"/>
</dbReference>
<keyword evidence="8" id="KW-0547">Nucleotide-binding</keyword>
<evidence type="ECO:0000256" key="1">
    <source>
        <dbReference type="ARBA" id="ARBA00004141"/>
    </source>
</evidence>
<evidence type="ECO:0000256" key="3">
    <source>
        <dbReference type="ARBA" id="ARBA00005417"/>
    </source>
</evidence>
<protein>
    <submittedName>
        <fullName evidence="18">ABC-type glutathione transport system ATPase component/ABC-type dipeptide/oligopeptide/nickel transport system permease subunit</fullName>
    </submittedName>
</protein>
<feature type="transmembrane region" description="Helical" evidence="13">
    <location>
        <begin position="192"/>
        <end position="221"/>
    </location>
</feature>
<feature type="region of interest" description="Disordered" evidence="14">
    <location>
        <begin position="267"/>
        <end position="291"/>
    </location>
</feature>
<dbReference type="InterPro" id="IPR035906">
    <property type="entry name" value="MetI-like_sf"/>
</dbReference>
<evidence type="ECO:0000256" key="11">
    <source>
        <dbReference type="ARBA" id="ARBA00022989"/>
    </source>
</evidence>
<dbReference type="SUPFAM" id="SSF52540">
    <property type="entry name" value="P-loop containing nucleoside triphosphate hydrolases"/>
    <property type="match status" value="2"/>
</dbReference>
<dbReference type="PROSITE" id="PS50893">
    <property type="entry name" value="ABC_TRANSPORTER_2"/>
    <property type="match status" value="2"/>
</dbReference>
<keyword evidence="5" id="KW-1003">Cell membrane</keyword>
<dbReference type="GO" id="GO:0055085">
    <property type="term" value="P:transmembrane transport"/>
    <property type="evidence" value="ECO:0007669"/>
    <property type="project" value="InterPro"/>
</dbReference>
<dbReference type="RefSeq" id="WP_342452083.1">
    <property type="nucleotide sequence ID" value="NZ_JAFIDA010000001.1"/>
</dbReference>
<feature type="compositionally biased region" description="Polar residues" evidence="14">
    <location>
        <begin position="855"/>
        <end position="881"/>
    </location>
</feature>
<keyword evidence="9" id="KW-0067">ATP-binding</keyword>
<evidence type="ECO:0000256" key="14">
    <source>
        <dbReference type="SAM" id="MobiDB-lite"/>
    </source>
</evidence>
<keyword evidence="19" id="KW-1185">Reference proteome</keyword>
<feature type="transmembrane region" description="Helical" evidence="13">
    <location>
        <begin position="113"/>
        <end position="132"/>
    </location>
</feature>
<accession>A0A940PQG1</accession>
<dbReference type="GO" id="GO:0016887">
    <property type="term" value="F:ATP hydrolysis activity"/>
    <property type="evidence" value="ECO:0007669"/>
    <property type="project" value="InterPro"/>
</dbReference>
<keyword evidence="4 13" id="KW-0813">Transport</keyword>
<feature type="region of interest" description="Disordered" evidence="14">
    <location>
        <begin position="848"/>
        <end position="881"/>
    </location>
</feature>
<dbReference type="PROSITE" id="PS00211">
    <property type="entry name" value="ABC_TRANSPORTER_1"/>
    <property type="match status" value="2"/>
</dbReference>
<keyword evidence="12 13" id="KW-0472">Membrane</keyword>
<dbReference type="InterPro" id="IPR027417">
    <property type="entry name" value="P-loop_NTPase"/>
</dbReference>
<feature type="compositionally biased region" description="Low complexity" evidence="14">
    <location>
        <begin position="279"/>
        <end position="291"/>
    </location>
</feature>
<evidence type="ECO:0000256" key="4">
    <source>
        <dbReference type="ARBA" id="ARBA00022448"/>
    </source>
</evidence>
<evidence type="ECO:0000313" key="18">
    <source>
        <dbReference type="EMBL" id="MBP1325714.1"/>
    </source>
</evidence>
<evidence type="ECO:0000313" key="19">
    <source>
        <dbReference type="Proteomes" id="UP000675163"/>
    </source>
</evidence>
<dbReference type="AlphaFoldDB" id="A0A940PQG1"/>
<dbReference type="GO" id="GO:0005524">
    <property type="term" value="F:ATP binding"/>
    <property type="evidence" value="ECO:0007669"/>
    <property type="project" value="UniProtKB-KW"/>
</dbReference>
<feature type="chain" id="PRO_5037349170" evidence="15">
    <location>
        <begin position="30"/>
        <end position="881"/>
    </location>
</feature>
<dbReference type="InterPro" id="IPR013563">
    <property type="entry name" value="Oligopep_ABC_C"/>
</dbReference>
<dbReference type="Pfam" id="PF00528">
    <property type="entry name" value="BPD_transp_1"/>
    <property type="match status" value="1"/>
</dbReference>
<comment type="caution">
    <text evidence="18">The sequence shown here is derived from an EMBL/GenBank/DDBJ whole genome shotgun (WGS) entry which is preliminary data.</text>
</comment>
<dbReference type="CDD" id="cd06261">
    <property type="entry name" value="TM_PBP2"/>
    <property type="match status" value="1"/>
</dbReference>
<dbReference type="PANTHER" id="PTHR43297">
    <property type="entry name" value="OLIGOPEPTIDE TRANSPORT ATP-BINDING PROTEIN APPD"/>
    <property type="match status" value="1"/>
</dbReference>
<dbReference type="SMART" id="SM00382">
    <property type="entry name" value="AAA"/>
    <property type="match status" value="2"/>
</dbReference>
<dbReference type="EMBL" id="JAFIDA010000001">
    <property type="protein sequence ID" value="MBP1325714.1"/>
    <property type="molecule type" value="Genomic_DNA"/>
</dbReference>
<evidence type="ECO:0000256" key="6">
    <source>
        <dbReference type="ARBA" id="ARBA00022519"/>
    </source>
</evidence>
<keyword evidence="15" id="KW-0732">Signal</keyword>
<keyword evidence="11 13" id="KW-1133">Transmembrane helix</keyword>
<dbReference type="GO" id="GO:0015833">
    <property type="term" value="P:peptide transport"/>
    <property type="evidence" value="ECO:0007669"/>
    <property type="project" value="InterPro"/>
</dbReference>
<reference evidence="18" key="1">
    <citation type="submission" date="2021-02" db="EMBL/GenBank/DDBJ databases">
        <title>Sequencing the genomes of 1000 actinobacteria strains.</title>
        <authorList>
            <person name="Klenk H.-P."/>
        </authorList>
    </citation>
    <scope>NUCLEOTIDE SEQUENCE</scope>
    <source>
        <strain evidence="18">DSM 22850</strain>
    </source>
</reference>
<evidence type="ECO:0000259" key="16">
    <source>
        <dbReference type="PROSITE" id="PS50893"/>
    </source>
</evidence>
<comment type="subcellular location">
    <subcellularLocation>
        <location evidence="13">Cell membrane</location>
        <topology evidence="13">Multi-pass membrane protein</topology>
    </subcellularLocation>
    <subcellularLocation>
        <location evidence="2">Cell membrane</location>
        <topology evidence="2">Peripheral membrane protein</topology>
    </subcellularLocation>
    <subcellularLocation>
        <location evidence="1">Membrane</location>
        <topology evidence="1">Multi-pass membrane protein</topology>
    </subcellularLocation>
</comment>
<dbReference type="InterPro" id="IPR003439">
    <property type="entry name" value="ABC_transporter-like_ATP-bd"/>
</dbReference>
<gene>
    <name evidence="18" type="ORF">JOF28_000946</name>
</gene>
<dbReference type="Gene3D" id="1.10.3720.10">
    <property type="entry name" value="MetI-like"/>
    <property type="match status" value="1"/>
</dbReference>
<evidence type="ECO:0000256" key="9">
    <source>
        <dbReference type="ARBA" id="ARBA00022840"/>
    </source>
</evidence>
<dbReference type="SUPFAM" id="SSF161098">
    <property type="entry name" value="MetI-like"/>
    <property type="match status" value="1"/>
</dbReference>
<feature type="transmembrane region" description="Helical" evidence="13">
    <location>
        <begin position="76"/>
        <end position="101"/>
    </location>
</feature>
<evidence type="ECO:0000256" key="12">
    <source>
        <dbReference type="ARBA" id="ARBA00023136"/>
    </source>
</evidence>
<dbReference type="Proteomes" id="UP000675163">
    <property type="component" value="Unassembled WGS sequence"/>
</dbReference>
<dbReference type="PANTHER" id="PTHR43297:SF14">
    <property type="entry name" value="ATPASE AAA-TYPE CORE DOMAIN-CONTAINING PROTEIN"/>
    <property type="match status" value="1"/>
</dbReference>
<evidence type="ECO:0000256" key="10">
    <source>
        <dbReference type="ARBA" id="ARBA00022967"/>
    </source>
</evidence>
<feature type="domain" description="ABC transporter" evidence="16">
    <location>
        <begin position="605"/>
        <end position="841"/>
    </location>
</feature>
<keyword evidence="7 13" id="KW-0812">Transmembrane</keyword>
<comment type="similarity">
    <text evidence="13">Belongs to the binding-protein-dependent transport system permease family.</text>
</comment>
<feature type="domain" description="ABC transmembrane type-1" evidence="17">
    <location>
        <begin position="74"/>
        <end position="263"/>
    </location>
</feature>
<evidence type="ECO:0000256" key="13">
    <source>
        <dbReference type="RuleBase" id="RU363032"/>
    </source>
</evidence>
<feature type="transmembrane region" description="Helical" evidence="13">
    <location>
        <begin position="241"/>
        <end position="263"/>
    </location>
</feature>
<keyword evidence="10" id="KW-1278">Translocase</keyword>
<name>A0A940PQG1_9MICO</name>
<comment type="similarity">
    <text evidence="3">Belongs to the ABC transporter superfamily.</text>
</comment>
<feature type="domain" description="ABC transporter" evidence="16">
    <location>
        <begin position="333"/>
        <end position="580"/>
    </location>
</feature>
<proteinExistence type="inferred from homology"/>
<dbReference type="InterPro" id="IPR050388">
    <property type="entry name" value="ABC_Ni/Peptide_Import"/>
</dbReference>
<evidence type="ECO:0000256" key="5">
    <source>
        <dbReference type="ARBA" id="ARBA00022475"/>
    </source>
</evidence>
<dbReference type="CDD" id="cd03257">
    <property type="entry name" value="ABC_NikE_OppD_transporters"/>
    <property type="match status" value="2"/>
</dbReference>
<dbReference type="InterPro" id="IPR017871">
    <property type="entry name" value="ABC_transporter-like_CS"/>
</dbReference>
<feature type="signal peptide" evidence="15">
    <location>
        <begin position="1"/>
        <end position="29"/>
    </location>
</feature>
<evidence type="ECO:0000256" key="15">
    <source>
        <dbReference type="SAM" id="SignalP"/>
    </source>
</evidence>
<evidence type="ECO:0000256" key="7">
    <source>
        <dbReference type="ARBA" id="ARBA00022692"/>
    </source>
</evidence>
<dbReference type="Pfam" id="PF08352">
    <property type="entry name" value="oligo_HPY"/>
    <property type="match status" value="1"/>
</dbReference>
<dbReference type="InterPro" id="IPR000515">
    <property type="entry name" value="MetI-like"/>
</dbReference>
<dbReference type="PROSITE" id="PS51257">
    <property type="entry name" value="PROKAR_LIPOPROTEIN"/>
    <property type="match status" value="1"/>
</dbReference>
<dbReference type="InterPro" id="IPR003593">
    <property type="entry name" value="AAA+_ATPase"/>
</dbReference>
<keyword evidence="6" id="KW-0997">Cell inner membrane</keyword>
<evidence type="ECO:0000256" key="8">
    <source>
        <dbReference type="ARBA" id="ARBA00022741"/>
    </source>
</evidence>
<sequence length="881" mass="91571">MKTRVQSMHFNWPVIASCAVVAATLTAIAAPSLIAPGDPLAVHPIDAFTPPSLAHPFGTDESGRDLFTRVVHGTRASVGIGVAATLIGAGIGALAGFAAGLGPKLADRAFSRLFEVLFALPTLVLALLFISIMGGGTASSVLAIGIATIPGYARMLRARVRGVAASDYVEWARLDGVSGPRVFSRHIAPNSLWPLASAATLGIGQAIIWVSALGFLGLGTAPPAPEWGAMLNAGRVYLTSAWWMTVFPGLAIVAIASALTVLGRAAGAPRTHRTRTRTSIRASGRAGSRAAARAGEAGTSAAVDRSAAPVVAPAAATATDTVTDTATAATAALSITDLSVSTAAGVPVLDRVSLSVAPGECLAIVGESGAGKSVLARTLLGLTQEAPEWRVSAASLAIAGTELRDASPRAWRRTRGTGVALVLQDALQSLDPLRTIEDEVGETLALRGVRGSALRTRVIAALEAAGLPQAASRLRQRPSELSGGMRQRALIASALVGDPALLIADEPTTALDPATSLRVQRLFRSIVDDGTSVVLISHDLASVARTADRIAVLERGRIVEYGAAADLLEHPQHPVTQALVEAIPRGPKPATPRSLTAAHTGEPLLQLRDATVCYPKPGGGETGMFGIDLTLTRGETLGLVGESGAGKSTLGRVIIGAEAPQQGSREFVSPGCRIRLIPQDPLASFDPRWRIERILRASIRIDTTDQAAAAAQPQLQPPTPAELLALVGLDAEMLRRYPAQLSGGQRQRVAIARALAASPDVLVCDEAVSALDVTTQEGVLNLLRDLQEQRGVTLVFISHDLAVVRSMADRIVVMRDGRIVEQGDTETVIATSQEPFTRALIEASELSELPAKAEQSAQSAHATEQVGKSEQTQTAEPVQAA</sequence>
<dbReference type="Gene3D" id="3.40.50.300">
    <property type="entry name" value="P-loop containing nucleotide triphosphate hydrolases"/>
    <property type="match status" value="2"/>
</dbReference>
<dbReference type="PROSITE" id="PS50928">
    <property type="entry name" value="ABC_TM1"/>
    <property type="match status" value="1"/>
</dbReference>
<evidence type="ECO:0000256" key="2">
    <source>
        <dbReference type="ARBA" id="ARBA00004202"/>
    </source>
</evidence>
<evidence type="ECO:0000259" key="17">
    <source>
        <dbReference type="PROSITE" id="PS50928"/>
    </source>
</evidence>
<dbReference type="GO" id="GO:0005886">
    <property type="term" value="C:plasma membrane"/>
    <property type="evidence" value="ECO:0007669"/>
    <property type="project" value="UniProtKB-SubCell"/>
</dbReference>
<organism evidence="18 19">
    <name type="scientific">Leucobacter exalbidus</name>
    <dbReference type="NCBI Taxonomy" id="662960"/>
    <lineage>
        <taxon>Bacteria</taxon>
        <taxon>Bacillati</taxon>
        <taxon>Actinomycetota</taxon>
        <taxon>Actinomycetes</taxon>
        <taxon>Micrococcales</taxon>
        <taxon>Microbacteriaceae</taxon>
        <taxon>Leucobacter</taxon>
    </lineage>
</organism>